<sequence>MANLFAFALAENRLVYQPGETISGSLLLNTDKELNLRSIRVELQGTGHVRIRSGKVTYERREPYLGFQIVVLGRGPQSGNDVRLLPGNYAFPFQFPLPPHSLPTSFEGPYGSVRYWLQAVVDRPWRTNLQITSPLCIVERVQIRDPALMEPCVKNDDRMLGWVCCPSGQLYATARIDRSAYCPGQEVRITGHVSNQSGKQVIGTEVQLVQKALYKAPHDTTRTVTEKIYVLTNEQGFAPGEDGDVHFDAFSVPSVQPTTEGFGCIDISYRIRFKVRVARAFNTEIEFPVIITTVPPSAQPSIEQVLSHQIYSALANYLASRVSAELASDEAADEETETGMGRVALDDGSTASDFPGSRQAPAVPLHSSTRNAPANGKPYQYSKIEV</sequence>
<feature type="region of interest" description="Disordered" evidence="2">
    <location>
        <begin position="328"/>
        <end position="386"/>
    </location>
</feature>
<reference evidence="4 5" key="1">
    <citation type="submission" date="2022-05" db="EMBL/GenBank/DDBJ databases">
        <authorList>
            <consortium name="Genoscope - CEA"/>
            <person name="William W."/>
        </authorList>
    </citation>
    <scope>NUCLEOTIDE SEQUENCE [LARGE SCALE GENOMIC DNA]</scope>
</reference>
<dbReference type="InterPro" id="IPR011022">
    <property type="entry name" value="Arrestin_C-like"/>
</dbReference>
<keyword evidence="5" id="KW-1185">Reference proteome</keyword>
<dbReference type="Proteomes" id="UP001159427">
    <property type="component" value="Unassembled WGS sequence"/>
</dbReference>
<dbReference type="SUPFAM" id="SSF81296">
    <property type="entry name" value="E set domains"/>
    <property type="match status" value="2"/>
</dbReference>
<evidence type="ECO:0000313" key="4">
    <source>
        <dbReference type="EMBL" id="CAH3024944.1"/>
    </source>
</evidence>
<accession>A0ABN8M5P8</accession>
<dbReference type="Pfam" id="PF00339">
    <property type="entry name" value="Arrestin_N"/>
    <property type="match status" value="1"/>
</dbReference>
<dbReference type="Gene3D" id="2.60.40.640">
    <property type="match status" value="2"/>
</dbReference>
<organism evidence="4 5">
    <name type="scientific">Porites evermanni</name>
    <dbReference type="NCBI Taxonomy" id="104178"/>
    <lineage>
        <taxon>Eukaryota</taxon>
        <taxon>Metazoa</taxon>
        <taxon>Cnidaria</taxon>
        <taxon>Anthozoa</taxon>
        <taxon>Hexacorallia</taxon>
        <taxon>Scleractinia</taxon>
        <taxon>Fungiina</taxon>
        <taxon>Poritidae</taxon>
        <taxon>Porites</taxon>
    </lineage>
</organism>
<feature type="domain" description="Arrestin C-terminal-like" evidence="3">
    <location>
        <begin position="166"/>
        <end position="296"/>
    </location>
</feature>
<dbReference type="PANTHER" id="PTHR11188:SF17">
    <property type="entry name" value="FI21816P1"/>
    <property type="match status" value="1"/>
</dbReference>
<dbReference type="PANTHER" id="PTHR11188">
    <property type="entry name" value="ARRESTIN DOMAIN CONTAINING PROTEIN"/>
    <property type="match status" value="1"/>
</dbReference>
<proteinExistence type="inferred from homology"/>
<gene>
    <name evidence="4" type="ORF">PEVE_00024517</name>
</gene>
<protein>
    <recommendedName>
        <fullName evidence="3">Arrestin C-terminal-like domain-containing protein</fullName>
    </recommendedName>
</protein>
<evidence type="ECO:0000259" key="3">
    <source>
        <dbReference type="SMART" id="SM01017"/>
    </source>
</evidence>
<comment type="similarity">
    <text evidence="1">Belongs to the arrestin family.</text>
</comment>
<dbReference type="EMBL" id="CALNXI010000329">
    <property type="protein sequence ID" value="CAH3024944.1"/>
    <property type="molecule type" value="Genomic_DNA"/>
</dbReference>
<dbReference type="InterPro" id="IPR014756">
    <property type="entry name" value="Ig_E-set"/>
</dbReference>
<dbReference type="SMART" id="SM01017">
    <property type="entry name" value="Arrestin_C"/>
    <property type="match status" value="1"/>
</dbReference>
<dbReference type="InterPro" id="IPR011021">
    <property type="entry name" value="Arrestin-like_N"/>
</dbReference>
<dbReference type="InterPro" id="IPR050357">
    <property type="entry name" value="Arrestin_domain-protein"/>
</dbReference>
<evidence type="ECO:0000313" key="5">
    <source>
        <dbReference type="Proteomes" id="UP001159427"/>
    </source>
</evidence>
<evidence type="ECO:0000256" key="1">
    <source>
        <dbReference type="ARBA" id="ARBA00005298"/>
    </source>
</evidence>
<feature type="non-terminal residue" evidence="4">
    <location>
        <position position="386"/>
    </location>
</feature>
<name>A0ABN8M5P8_9CNID</name>
<evidence type="ECO:0000256" key="2">
    <source>
        <dbReference type="SAM" id="MobiDB-lite"/>
    </source>
</evidence>
<comment type="caution">
    <text evidence="4">The sequence shown here is derived from an EMBL/GenBank/DDBJ whole genome shotgun (WGS) entry which is preliminary data.</text>
</comment>
<dbReference type="InterPro" id="IPR014752">
    <property type="entry name" value="Arrestin-like_C"/>
</dbReference>
<feature type="compositionally biased region" description="Acidic residues" evidence="2">
    <location>
        <begin position="328"/>
        <end position="337"/>
    </location>
</feature>
<dbReference type="Pfam" id="PF02752">
    <property type="entry name" value="Arrestin_C"/>
    <property type="match status" value="1"/>
</dbReference>